<proteinExistence type="predicted"/>
<dbReference type="SUPFAM" id="SSF54001">
    <property type="entry name" value="Cysteine proteinases"/>
    <property type="match status" value="1"/>
</dbReference>
<dbReference type="AlphaFoldDB" id="A0A6M3KK08"/>
<evidence type="ECO:0000313" key="1">
    <source>
        <dbReference type="EMBL" id="QJA64390.1"/>
    </source>
</evidence>
<organism evidence="2">
    <name type="scientific">viral metagenome</name>
    <dbReference type="NCBI Taxonomy" id="1070528"/>
    <lineage>
        <taxon>unclassified sequences</taxon>
        <taxon>metagenomes</taxon>
        <taxon>organismal metagenomes</taxon>
    </lineage>
</organism>
<dbReference type="EMBL" id="MT142485">
    <property type="protein sequence ID" value="QJA82373.1"/>
    <property type="molecule type" value="Genomic_DNA"/>
</dbReference>
<protein>
    <submittedName>
        <fullName evidence="2">Putative peptidase</fullName>
    </submittedName>
</protein>
<sequence>MISTGCCILRSTETKLSNTIDWFTDCEYSHSGFIVKINNVLYVFEFDKFGGQFIEWETYNRLYTDIIVLRPSLSFSIEEKRMAIKECLNLTQYRYDYENLAFHQVIRCLSIKAINWLRGKGFKIKKDYIWIGRNGASADKAFNCGEATIELYYRVRGWFEDIAYEGSGSPDYLYKSTYFQHLKLNEI</sequence>
<name>A0A6M3KK08_9ZZZZ</name>
<reference evidence="2" key="1">
    <citation type="submission" date="2020-03" db="EMBL/GenBank/DDBJ databases">
        <title>The deep terrestrial virosphere.</title>
        <authorList>
            <person name="Holmfeldt K."/>
            <person name="Nilsson E."/>
            <person name="Simone D."/>
            <person name="Lopez-Fernandez M."/>
            <person name="Wu X."/>
            <person name="de Brujin I."/>
            <person name="Lundin D."/>
            <person name="Andersson A."/>
            <person name="Bertilsson S."/>
            <person name="Dopson M."/>
        </authorList>
    </citation>
    <scope>NUCLEOTIDE SEQUENCE</scope>
    <source>
        <strain evidence="2">MM415A00412</strain>
        <strain evidence="1">MM415B00498</strain>
    </source>
</reference>
<gene>
    <name evidence="2" type="ORF">MM415A00412_0045</name>
    <name evidence="1" type="ORF">MM415B00498_0005</name>
</gene>
<dbReference type="EMBL" id="MT141519">
    <property type="protein sequence ID" value="QJA64390.1"/>
    <property type="molecule type" value="Genomic_DNA"/>
</dbReference>
<dbReference type="Gene3D" id="3.90.1720.10">
    <property type="entry name" value="endopeptidase domain like (from Nostoc punctiforme)"/>
    <property type="match status" value="1"/>
</dbReference>
<dbReference type="InterPro" id="IPR038765">
    <property type="entry name" value="Papain-like_cys_pep_sf"/>
</dbReference>
<accession>A0A6M3KK08</accession>
<evidence type="ECO:0000313" key="2">
    <source>
        <dbReference type="EMBL" id="QJA82373.1"/>
    </source>
</evidence>